<dbReference type="Proteomes" id="UP001232493">
    <property type="component" value="Chromosome"/>
</dbReference>
<dbReference type="PANTHER" id="PTHR21485:SF6">
    <property type="entry name" value="N-ACYLNEURAMINATE CYTIDYLYLTRANSFERASE-RELATED"/>
    <property type="match status" value="1"/>
</dbReference>
<dbReference type="CDD" id="cd02513">
    <property type="entry name" value="CMP-NeuAc_Synthase"/>
    <property type="match status" value="1"/>
</dbReference>
<dbReference type="EMBL" id="CP069362">
    <property type="protein sequence ID" value="WGS66035.1"/>
    <property type="molecule type" value="Genomic_DNA"/>
</dbReference>
<dbReference type="Gene3D" id="3.90.550.10">
    <property type="entry name" value="Spore Coat Polysaccharide Biosynthesis Protein SpsA, Chain A"/>
    <property type="match status" value="1"/>
</dbReference>
<protein>
    <submittedName>
        <fullName evidence="1">Acylneuraminate cytidylyltransferase family protein</fullName>
    </submittedName>
</protein>
<dbReference type="InterPro" id="IPR003329">
    <property type="entry name" value="Cytidylyl_trans"/>
</dbReference>
<evidence type="ECO:0000313" key="1">
    <source>
        <dbReference type="EMBL" id="WGS66035.1"/>
    </source>
</evidence>
<dbReference type="SUPFAM" id="SSF53448">
    <property type="entry name" value="Nucleotide-diphospho-sugar transferases"/>
    <property type="match status" value="1"/>
</dbReference>
<dbReference type="GO" id="GO:0016779">
    <property type="term" value="F:nucleotidyltransferase activity"/>
    <property type="evidence" value="ECO:0007669"/>
    <property type="project" value="UniProtKB-KW"/>
</dbReference>
<keyword evidence="2" id="KW-1185">Reference proteome</keyword>
<dbReference type="Pfam" id="PF02348">
    <property type="entry name" value="CTP_transf_3"/>
    <property type="match status" value="1"/>
</dbReference>
<name>A0ABY8PTR2_9BACT</name>
<keyword evidence="1" id="KW-0808">Transferase</keyword>
<dbReference type="InterPro" id="IPR029044">
    <property type="entry name" value="Nucleotide-diphossugar_trans"/>
</dbReference>
<sequence length="231" mass="26607">MYNNKKFLAIIPARGGSKGIKNKNIIDLKGNPLIIYTIEEAKKSNIFDKIIVSTDSPEVAEISKKYGAEIPFLRPEYLATDTSSSIDVILHALNYFKDINEHYDYFILLQPTSPLRKAEDILNAVELLFQKNADNIVSVCEVEHSPLFSNTLPEDLSLSNFIREEVKNKRRQDLPKYYRINGAIYISKVESFLKTKDFYNKKSYAYIMPIERSIDIDNMIDLKLAEILLEE</sequence>
<proteinExistence type="predicted"/>
<organism evidence="1 2">
    <name type="scientific">Marinitoga aeolica</name>
    <dbReference type="NCBI Taxonomy" id="2809031"/>
    <lineage>
        <taxon>Bacteria</taxon>
        <taxon>Thermotogati</taxon>
        <taxon>Thermotogota</taxon>
        <taxon>Thermotogae</taxon>
        <taxon>Petrotogales</taxon>
        <taxon>Petrotogaceae</taxon>
        <taxon>Marinitoga</taxon>
    </lineage>
</organism>
<dbReference type="PANTHER" id="PTHR21485">
    <property type="entry name" value="HAD SUPERFAMILY MEMBERS CMAS AND KDSC"/>
    <property type="match status" value="1"/>
</dbReference>
<reference evidence="1 2" key="1">
    <citation type="submission" date="2021-02" db="EMBL/GenBank/DDBJ databases">
        <title>Characterization of Marinitoga sp. nov. str. BP5-C20A.</title>
        <authorList>
            <person name="Erauso G."/>
            <person name="Postec A."/>
        </authorList>
    </citation>
    <scope>NUCLEOTIDE SEQUENCE [LARGE SCALE GENOMIC DNA]</scope>
    <source>
        <strain evidence="1 2">BP5-C20A</strain>
    </source>
</reference>
<keyword evidence="1" id="KW-0548">Nucleotidyltransferase</keyword>
<gene>
    <name evidence="1" type="ORF">JRV97_05660</name>
</gene>
<evidence type="ECO:0000313" key="2">
    <source>
        <dbReference type="Proteomes" id="UP001232493"/>
    </source>
</evidence>
<dbReference type="RefSeq" id="WP_281000992.1">
    <property type="nucleotide sequence ID" value="NZ_CP069362.1"/>
</dbReference>
<accession>A0ABY8PTR2</accession>
<dbReference type="InterPro" id="IPR050793">
    <property type="entry name" value="CMP-NeuNAc_synthase"/>
</dbReference>